<dbReference type="AlphaFoldDB" id="A0A8H7Z8V5"/>
<keyword evidence="4" id="KW-1185">Reference proteome</keyword>
<evidence type="ECO:0000256" key="1">
    <source>
        <dbReference type="ARBA" id="ARBA00023125"/>
    </source>
</evidence>
<evidence type="ECO:0000313" key="3">
    <source>
        <dbReference type="EMBL" id="KAG5417418.1"/>
    </source>
</evidence>
<dbReference type="Proteomes" id="UP000669133">
    <property type="component" value="Unassembled WGS sequence"/>
</dbReference>
<feature type="domain" description="HTH CENPB-type" evidence="2">
    <location>
        <begin position="68"/>
        <end position="141"/>
    </location>
</feature>
<evidence type="ECO:0000313" key="4">
    <source>
        <dbReference type="Proteomes" id="UP000669133"/>
    </source>
</evidence>
<dbReference type="InterPro" id="IPR006600">
    <property type="entry name" value="HTH_CenpB_DNA-bd_dom"/>
</dbReference>
<sequence>MRSKLLKPRKTQPIEKSYSKADLEKAIIDYINGNRGYKKISYRIVATRHNVPTTTLYEHVRPLKKSKTDPPSKRKFTDAQEQAIADRLKPSDGKNKVVVVTRKEVMEYANTFLAGSSENPRVVTDGWLRGFLHRHPSLSFASKIGDSSETPENSDGEEEAAVAYYQTPKKPGDLIRCARAMGVTDLLALRLLSQAENTILRLQAEIELQSSSSN</sequence>
<name>A0A8H7Z8V5_9ASCO</name>
<accession>A0A8H7Z8V5</accession>
<dbReference type="GeneID" id="93653681"/>
<dbReference type="GO" id="GO:0003677">
    <property type="term" value="F:DNA binding"/>
    <property type="evidence" value="ECO:0007669"/>
    <property type="project" value="UniProtKB-KW"/>
</dbReference>
<organism evidence="3 4">
    <name type="scientific">Candida metapsilosis</name>
    <dbReference type="NCBI Taxonomy" id="273372"/>
    <lineage>
        <taxon>Eukaryota</taxon>
        <taxon>Fungi</taxon>
        <taxon>Dikarya</taxon>
        <taxon>Ascomycota</taxon>
        <taxon>Saccharomycotina</taxon>
        <taxon>Pichiomycetes</taxon>
        <taxon>Debaryomycetaceae</taxon>
        <taxon>Candida/Lodderomyces clade</taxon>
        <taxon>Candida</taxon>
    </lineage>
</organism>
<protein>
    <recommendedName>
        <fullName evidence="2">HTH CENPB-type domain-containing protein</fullName>
    </recommendedName>
</protein>
<dbReference type="EMBL" id="JAEOAQ010000007">
    <property type="protein sequence ID" value="KAG5417418.1"/>
    <property type="molecule type" value="Genomic_DNA"/>
</dbReference>
<comment type="caution">
    <text evidence="3">The sequence shown here is derived from an EMBL/GenBank/DDBJ whole genome shotgun (WGS) entry which is preliminary data.</text>
</comment>
<dbReference type="PROSITE" id="PS51253">
    <property type="entry name" value="HTH_CENPB"/>
    <property type="match status" value="1"/>
</dbReference>
<evidence type="ECO:0000259" key="2">
    <source>
        <dbReference type="PROSITE" id="PS51253"/>
    </source>
</evidence>
<reference evidence="3 4" key="1">
    <citation type="submission" date="2020-12" db="EMBL/GenBank/DDBJ databases">
        <title>Effect of drift, selection, and recombination on the evolution of hybrid genomes in Candida yeast pathogens.</title>
        <authorList>
            <person name="Mixao V."/>
            <person name="Ksiezopolska E."/>
            <person name="Saus E."/>
            <person name="Boekhout T."/>
            <person name="Gacser A."/>
            <person name="Gabaldon T."/>
        </authorList>
    </citation>
    <scope>NUCLEOTIDE SEQUENCE [LARGE SCALE GENOMIC DNA]</scope>
    <source>
        <strain evidence="3 4">BP57</strain>
    </source>
</reference>
<gene>
    <name evidence="3" type="ORF">I9W82_005052</name>
</gene>
<dbReference type="RefSeq" id="XP_067546534.1">
    <property type="nucleotide sequence ID" value="XM_067694189.1"/>
</dbReference>
<dbReference type="OrthoDB" id="8191755at2759"/>
<proteinExistence type="predicted"/>
<keyword evidence="1" id="KW-0238">DNA-binding</keyword>